<accession>A0A162CQ77</accession>
<proteinExistence type="predicted"/>
<evidence type="ECO:0000313" key="2">
    <source>
        <dbReference type="Proteomes" id="UP000076858"/>
    </source>
</evidence>
<gene>
    <name evidence="1" type="ORF">APZ42_018968</name>
</gene>
<name>A0A162CQ77_9CRUS</name>
<sequence>MALMCVYDEDYVRQVKWVFVTLLCFVFQRIFHKKISAEPAAYIPVINVPQGILTLSEGQYSLHKDHRSSNDAKNHPYTSALHFGFSVSLLSLLNANMNKVHLCCHTMLTWIGFNTFSIFWTANDHLPPVQHCGFDNFDSFAASGPHATTFSSSSCRCLRFHLIVVFVDVFTFISVSSSSWPSLSTPLPRRRLRLHPSRREFSVDRRLGIVLFCIVSVVCCLS</sequence>
<evidence type="ECO:0000313" key="1">
    <source>
        <dbReference type="EMBL" id="KZS15736.1"/>
    </source>
</evidence>
<organism evidence="1 2">
    <name type="scientific">Daphnia magna</name>
    <dbReference type="NCBI Taxonomy" id="35525"/>
    <lineage>
        <taxon>Eukaryota</taxon>
        <taxon>Metazoa</taxon>
        <taxon>Ecdysozoa</taxon>
        <taxon>Arthropoda</taxon>
        <taxon>Crustacea</taxon>
        <taxon>Branchiopoda</taxon>
        <taxon>Diplostraca</taxon>
        <taxon>Cladocera</taxon>
        <taxon>Anomopoda</taxon>
        <taxon>Daphniidae</taxon>
        <taxon>Daphnia</taxon>
    </lineage>
</organism>
<comment type="caution">
    <text evidence="1">The sequence shown here is derived from an EMBL/GenBank/DDBJ whole genome shotgun (WGS) entry which is preliminary data.</text>
</comment>
<protein>
    <submittedName>
        <fullName evidence="1">Uncharacterized protein</fullName>
    </submittedName>
</protein>
<dbReference type="AlphaFoldDB" id="A0A162CQ77"/>
<dbReference type="Proteomes" id="UP000076858">
    <property type="component" value="Unassembled WGS sequence"/>
</dbReference>
<reference evidence="1 2" key="1">
    <citation type="submission" date="2016-03" db="EMBL/GenBank/DDBJ databases">
        <title>EvidentialGene: Evidence-directed Construction of Genes on Genomes.</title>
        <authorList>
            <person name="Gilbert D.G."/>
            <person name="Choi J.-H."/>
            <person name="Mockaitis K."/>
            <person name="Colbourne J."/>
            <person name="Pfrender M."/>
        </authorList>
    </citation>
    <scope>NUCLEOTIDE SEQUENCE [LARGE SCALE GENOMIC DNA]</scope>
    <source>
        <strain evidence="1 2">Xinb3</strain>
        <tissue evidence="1">Complete organism</tissue>
    </source>
</reference>
<dbReference type="EMBL" id="LRGB01000868">
    <property type="protein sequence ID" value="KZS15736.1"/>
    <property type="molecule type" value="Genomic_DNA"/>
</dbReference>
<keyword evidence="2" id="KW-1185">Reference proteome</keyword>